<name>A0AB39XTQ0_9BRAD</name>
<dbReference type="RefSeq" id="WP_369725990.1">
    <property type="nucleotide sequence ID" value="NZ_CP165734.1"/>
</dbReference>
<keyword evidence="1" id="KW-0560">Oxidoreductase</keyword>
<dbReference type="SUPFAM" id="SSF51905">
    <property type="entry name" value="FAD/NAD(P)-binding domain"/>
    <property type="match status" value="1"/>
</dbReference>
<dbReference type="PANTHER" id="PTHR43539">
    <property type="entry name" value="FLAVIN-BINDING MONOOXYGENASE-LIKE PROTEIN (AFU_ORTHOLOGUE AFUA_4G09220)"/>
    <property type="match status" value="1"/>
</dbReference>
<organism evidence="2">
    <name type="scientific">Bradyrhizobium sp. LLZ17</name>
    <dbReference type="NCBI Taxonomy" id="3239388"/>
    <lineage>
        <taxon>Bacteria</taxon>
        <taxon>Pseudomonadati</taxon>
        <taxon>Pseudomonadota</taxon>
        <taxon>Alphaproteobacteria</taxon>
        <taxon>Hyphomicrobiales</taxon>
        <taxon>Nitrobacteraceae</taxon>
        <taxon>Bradyrhizobium</taxon>
    </lineage>
</organism>
<accession>A0AB39XTQ0</accession>
<reference evidence="2" key="1">
    <citation type="submission" date="2024-08" db="EMBL/GenBank/DDBJ databases">
        <authorList>
            <person name="Chaddad Z."/>
            <person name="Lamrabet M."/>
            <person name="Bouhnik O."/>
            <person name="Alami S."/>
            <person name="Wipf D."/>
            <person name="Courty P.E."/>
            <person name="Missbah El Idrissi M."/>
        </authorList>
    </citation>
    <scope>NUCLEOTIDE SEQUENCE</scope>
    <source>
        <strain evidence="2">LLZ17</strain>
    </source>
</reference>
<dbReference type="GO" id="GO:0050660">
    <property type="term" value="F:flavin adenine dinucleotide binding"/>
    <property type="evidence" value="ECO:0007669"/>
    <property type="project" value="TreeGrafter"/>
</dbReference>
<dbReference type="PANTHER" id="PTHR43539:SF78">
    <property type="entry name" value="FLAVIN-CONTAINING MONOOXYGENASE"/>
    <property type="match status" value="1"/>
</dbReference>
<evidence type="ECO:0000256" key="1">
    <source>
        <dbReference type="ARBA" id="ARBA00023002"/>
    </source>
</evidence>
<protein>
    <submittedName>
        <fullName evidence="2">NAD(P)-binding domain-containing protein</fullName>
    </submittedName>
</protein>
<gene>
    <name evidence="2" type="ORF">AB8Z38_15680</name>
</gene>
<dbReference type="InterPro" id="IPR036188">
    <property type="entry name" value="FAD/NAD-bd_sf"/>
</dbReference>
<dbReference type="EMBL" id="CP165734">
    <property type="protein sequence ID" value="XDV60639.1"/>
    <property type="molecule type" value="Genomic_DNA"/>
</dbReference>
<dbReference type="PRINTS" id="PR00368">
    <property type="entry name" value="FADPNR"/>
</dbReference>
<dbReference type="AlphaFoldDB" id="A0AB39XTQ0"/>
<dbReference type="InterPro" id="IPR050982">
    <property type="entry name" value="Auxin_biosynth/cation_transpt"/>
</dbReference>
<dbReference type="Gene3D" id="3.50.50.60">
    <property type="entry name" value="FAD/NAD(P)-binding domain"/>
    <property type="match status" value="1"/>
</dbReference>
<proteinExistence type="predicted"/>
<dbReference type="GO" id="GO:0004497">
    <property type="term" value="F:monooxygenase activity"/>
    <property type="evidence" value="ECO:0007669"/>
    <property type="project" value="TreeGrafter"/>
</dbReference>
<sequence length="429" mass="46695">MSRVAVAIIGAGPYGLSLAAHLSARKLESRIFGHPMRFWSDIAEAGGERYLKSFCFGTNLSTPAPGYSFADYNEPRGLETFEPCSIANFTEYGRWFQQHNVPWVEPVEVENVDRQGDGFVISLSDGERFVADRVVVATGLSGFAYVPPVLASLPPDLAVHTSGVKSFAAFTGRDVAVIGAGQSALEAAALLGEAGARPQLLVRESSVRWHDRSSLEPSLWERLRWPISGLGRGLKAKALTQFPGAMHRVPAKWRTQFVNDHLPAEGAWWLRPRVETRLPIHLGVAVVNAREVSGRVALELRFASDAGERRLVVDHVIAGSGYDIDVANLTFISEHLRCAIQRLGRAPKLNASFEASVSGLHFVGPSSAMSFGPLFRFVIGAEYSARVVSGCLSARAGLLAGHQWGYWRPARASPHSDLQRPHRIATLVG</sequence>
<evidence type="ECO:0000313" key="2">
    <source>
        <dbReference type="EMBL" id="XDV60639.1"/>
    </source>
</evidence>
<dbReference type="Pfam" id="PF13738">
    <property type="entry name" value="Pyr_redox_3"/>
    <property type="match status" value="1"/>
</dbReference>
<dbReference type="PRINTS" id="PR00469">
    <property type="entry name" value="PNDRDTASEII"/>
</dbReference>